<sequence length="425" mass="45587">MPLQVVNVLITTQNPPVRAKERTPMTTPDEKTFATLTKLFEEEFGPIGDRQVLYVHAPGRSEISGNHTDHEGGHVIAGSLDVAVDGIAVATDSNKVRVADEGYPTFEIALDTLDVQESEKGTSASLVRGMAHEVAALGVEPKGFDFAFTCSVPSGGGLSSSAAVEAAYGRAMETLWGAPAIEPVTLAQMSQRTENNYYGKPCGLMDQAAVCLGGLAYMDFEDQAQPKTQKLKLNFEDHGYALVLVKVGADHVAATDDYAAVPREMQDVAAEFGKARLCEVDVADFDAKLPELRAKLGDRACLRAVHYWYENGLVDKRWAALNAGDIDQFLVLTRESGASSAMYLQNVVAKLGSEQPSMYALALAEHVLDGRGAVRIHGGGFGGTIQAFVPLDLVDTFIAKMNGWLGEGSARHYAISDKGAYAAWL</sequence>
<dbReference type="InterPro" id="IPR036554">
    <property type="entry name" value="GHMP_kinase_C_sf"/>
</dbReference>
<organism evidence="8 9">
    <name type="scientific">Collinsella aerofaciens (strain ATCC 25986 / DSM 3979 / JCM 10188 / KCTC 3647 / NCTC 11838 / VPI 1003)</name>
    <dbReference type="NCBI Taxonomy" id="411903"/>
    <lineage>
        <taxon>Bacteria</taxon>
        <taxon>Bacillati</taxon>
        <taxon>Actinomycetota</taxon>
        <taxon>Coriobacteriia</taxon>
        <taxon>Coriobacteriales</taxon>
        <taxon>Coriobacteriaceae</taxon>
        <taxon>Collinsella</taxon>
    </lineage>
</organism>
<proteinExistence type="inferred from homology"/>
<keyword evidence="2" id="KW-0808">Transferase</keyword>
<keyword evidence="4 8" id="KW-0418">Kinase</keyword>
<evidence type="ECO:0000313" key="9">
    <source>
        <dbReference type="Proteomes" id="UP000002979"/>
    </source>
</evidence>
<dbReference type="SUPFAM" id="SSF55060">
    <property type="entry name" value="GHMP Kinase, C-terminal domain"/>
    <property type="match status" value="1"/>
</dbReference>
<feature type="domain" description="GHMP kinase N-terminal" evidence="6">
    <location>
        <begin position="126"/>
        <end position="214"/>
    </location>
</feature>
<dbReference type="Proteomes" id="UP000002979">
    <property type="component" value="Unassembled WGS sequence"/>
</dbReference>
<dbReference type="PRINTS" id="PR00473">
    <property type="entry name" value="GALCTOKINASE"/>
</dbReference>
<dbReference type="GO" id="GO:0005524">
    <property type="term" value="F:ATP binding"/>
    <property type="evidence" value="ECO:0007669"/>
    <property type="project" value="UniProtKB-KW"/>
</dbReference>
<evidence type="ECO:0000259" key="6">
    <source>
        <dbReference type="Pfam" id="PF00288"/>
    </source>
</evidence>
<dbReference type="InterPro" id="IPR000705">
    <property type="entry name" value="Galactokinase"/>
</dbReference>
<dbReference type="PRINTS" id="PR00959">
    <property type="entry name" value="MEVGALKINASE"/>
</dbReference>
<comment type="similarity">
    <text evidence="1">Belongs to the GHMP kinase family. GalK subfamily.</text>
</comment>
<reference evidence="8 9" key="2">
    <citation type="submission" date="2007-04" db="EMBL/GenBank/DDBJ databases">
        <authorList>
            <person name="Fulton L."/>
            <person name="Clifton S."/>
            <person name="Fulton B."/>
            <person name="Xu J."/>
            <person name="Minx P."/>
            <person name="Mardis E.R."/>
            <person name="Wilson R.K."/>
        </authorList>
    </citation>
    <scope>NUCLEOTIDE SEQUENCE [LARGE SCALE GENOMIC DNA]</scope>
    <source>
        <strain evidence="9">ATCC 25986 / DSM 3979 / JCM 10188 / KCTC 3647 / NCTC 11838 / VPI 1003</strain>
    </source>
</reference>
<keyword evidence="3" id="KW-0547">Nucleotide-binding</keyword>
<dbReference type="PROSITE" id="PS00627">
    <property type="entry name" value="GHMP_KINASES_ATP"/>
    <property type="match status" value="1"/>
</dbReference>
<evidence type="ECO:0000256" key="3">
    <source>
        <dbReference type="ARBA" id="ARBA00022741"/>
    </source>
</evidence>
<dbReference type="EMBL" id="AAVN02000003">
    <property type="protein sequence ID" value="EBA39746.1"/>
    <property type="molecule type" value="Genomic_DNA"/>
</dbReference>
<dbReference type="Pfam" id="PF10509">
    <property type="entry name" value="GalKase_gal_bdg"/>
    <property type="match status" value="1"/>
</dbReference>
<evidence type="ECO:0000256" key="1">
    <source>
        <dbReference type="ARBA" id="ARBA00006566"/>
    </source>
</evidence>
<feature type="domain" description="Galactokinase N-terminal" evidence="7">
    <location>
        <begin position="39"/>
        <end position="83"/>
    </location>
</feature>
<evidence type="ECO:0000313" key="8">
    <source>
        <dbReference type="EMBL" id="EBA39746.1"/>
    </source>
</evidence>
<keyword evidence="5" id="KW-0067">ATP-binding</keyword>
<dbReference type="SUPFAM" id="SSF54211">
    <property type="entry name" value="Ribosomal protein S5 domain 2-like"/>
    <property type="match status" value="1"/>
</dbReference>
<dbReference type="GO" id="GO:0006012">
    <property type="term" value="P:galactose metabolic process"/>
    <property type="evidence" value="ECO:0007669"/>
    <property type="project" value="InterPro"/>
</dbReference>
<dbReference type="InterPro" id="IPR020568">
    <property type="entry name" value="Ribosomal_Su5_D2-typ_SF"/>
</dbReference>
<dbReference type="InterPro" id="IPR006203">
    <property type="entry name" value="GHMP_knse_ATP-bd_CS"/>
</dbReference>
<evidence type="ECO:0000256" key="4">
    <source>
        <dbReference type="ARBA" id="ARBA00022777"/>
    </source>
</evidence>
<gene>
    <name evidence="8" type="ORF">COLAER_00893</name>
</gene>
<protein>
    <submittedName>
        <fullName evidence="8">GHMP kinase, N-terminal domain protein</fullName>
    </submittedName>
</protein>
<dbReference type="AlphaFoldDB" id="A4E900"/>
<comment type="caution">
    <text evidence="8">The sequence shown here is derived from an EMBL/GenBank/DDBJ whole genome shotgun (WGS) entry which is preliminary data.</text>
</comment>
<dbReference type="PANTHER" id="PTHR10457">
    <property type="entry name" value="MEVALONATE KINASE/GALACTOKINASE"/>
    <property type="match status" value="1"/>
</dbReference>
<dbReference type="PANTHER" id="PTHR10457:SF7">
    <property type="entry name" value="GALACTOKINASE-RELATED"/>
    <property type="match status" value="1"/>
</dbReference>
<dbReference type="InterPro" id="IPR019539">
    <property type="entry name" value="GalKase_N"/>
</dbReference>
<dbReference type="Gene3D" id="3.30.230.10">
    <property type="match status" value="1"/>
</dbReference>
<dbReference type="InterPro" id="IPR006206">
    <property type="entry name" value="Mevalonate/galactokinase"/>
</dbReference>
<dbReference type="InterPro" id="IPR006204">
    <property type="entry name" value="GHMP_kinase_N_dom"/>
</dbReference>
<dbReference type="PIRSF" id="PIRSF000530">
    <property type="entry name" value="Galactokinase"/>
    <property type="match status" value="1"/>
</dbReference>
<reference evidence="8 9" key="1">
    <citation type="submission" date="2007-01" db="EMBL/GenBank/DDBJ databases">
        <title>Draft genome sequence of Collinsella aerofaciens (ATCC 25986).</title>
        <authorList>
            <person name="Sudarsanam P."/>
            <person name="Ley R."/>
            <person name="Guruge J."/>
            <person name="Turnbaugh P.J."/>
            <person name="Mahowald M."/>
            <person name="Liep D."/>
            <person name="Gordon J."/>
        </authorList>
    </citation>
    <scope>NUCLEOTIDE SEQUENCE [LARGE SCALE GENOMIC DNA]</scope>
    <source>
        <strain evidence="9">ATCC 25986 / DSM 3979 / JCM 10188 / KCTC 3647 / NCTC 11838 / VPI 1003</strain>
    </source>
</reference>
<evidence type="ECO:0000256" key="2">
    <source>
        <dbReference type="ARBA" id="ARBA00022679"/>
    </source>
</evidence>
<dbReference type="Gene3D" id="3.30.70.890">
    <property type="entry name" value="GHMP kinase, C-terminal domain"/>
    <property type="match status" value="1"/>
</dbReference>
<accession>A4E900</accession>
<evidence type="ECO:0000256" key="5">
    <source>
        <dbReference type="ARBA" id="ARBA00022840"/>
    </source>
</evidence>
<name>A4E900_COLAA</name>
<evidence type="ECO:0000259" key="7">
    <source>
        <dbReference type="Pfam" id="PF10509"/>
    </source>
</evidence>
<dbReference type="InterPro" id="IPR014721">
    <property type="entry name" value="Ribsml_uS5_D2-typ_fold_subgr"/>
</dbReference>
<dbReference type="GO" id="GO:0005829">
    <property type="term" value="C:cytosol"/>
    <property type="evidence" value="ECO:0007669"/>
    <property type="project" value="TreeGrafter"/>
</dbReference>
<dbReference type="GO" id="GO:0004335">
    <property type="term" value="F:galactokinase activity"/>
    <property type="evidence" value="ECO:0007669"/>
    <property type="project" value="InterPro"/>
</dbReference>
<dbReference type="Pfam" id="PF00288">
    <property type="entry name" value="GHMP_kinases_N"/>
    <property type="match status" value="1"/>
</dbReference>